<dbReference type="Gene3D" id="1.10.1280.10">
    <property type="entry name" value="Di-copper center containing domain from catechol oxidase"/>
    <property type="match status" value="1"/>
</dbReference>
<dbReference type="GO" id="GO:0004097">
    <property type="term" value="F:catechol oxidase activity"/>
    <property type="evidence" value="ECO:0007669"/>
    <property type="project" value="InterPro"/>
</dbReference>
<evidence type="ECO:0000256" key="7">
    <source>
        <dbReference type="ARBA" id="ARBA00023157"/>
    </source>
</evidence>
<dbReference type="PRINTS" id="PR00092">
    <property type="entry name" value="TYROSINASE"/>
</dbReference>
<dbReference type="EMBL" id="CP097510">
    <property type="protein sequence ID" value="URE26141.1"/>
    <property type="molecule type" value="Genomic_DNA"/>
</dbReference>
<evidence type="ECO:0000256" key="1">
    <source>
        <dbReference type="ARBA" id="ARBA00001973"/>
    </source>
</evidence>
<comment type="similarity">
    <text evidence="2">Belongs to the tyrosinase family.</text>
</comment>
<sequence length="596" mass="67519">MSLLLNSSFTGASSACLLHRERSRRRRLRVPGVTCRQGSNDDRSDAARQKQSPLLLDRRDILLGGLGGLYGVTAGPKVLGPKVLAAPIMPPDLSKCHDAKAPALHDHCCPPYDPSETISEYGFPATPLRVRRPAHLVKDDQEYLDKYKEAVRRMKNLPAEHPWNYYQQANIHCQYCNDAYYQQNTDDVPVQVHFSWIFLPWHRYYLHFYERILGKLIDDDTFTIPFWNWDTKEGMTFPAIFQDASSPLYDPKRDQRHVKDGAILDLKYAYTDNPASDSEIIRENLCFIQKTFKYSLSLAELFMGDPVRAGEKEIQEANGQLEVIHNAAHMWVGEPDGYKEDMGDFSTAARDSVFYCHHSNVDRMWDIYRNLRGNQVEFEDKDWLDSTFLFHDENEQLVKVKIGDCLNPTKLRYTFEQVPLPWLGKINCQKTAETKSKATTELSLTRVGEFGTTPQALDASNPLRVIVARPKKNRKKKEKQEKVEVIQIKDIKVTTNETARFDVYVAVPYGDLAGPDYGEFVGSFVRLAHGKKGSDGTQEQGAKKKGKLKLGITALLEDIDAEDADKLVVTLVLRTGSVTVGGVSIKLLQTDTPAVI</sequence>
<dbReference type="AlphaFoldDB" id="A0A9E7H250"/>
<evidence type="ECO:0000313" key="9">
    <source>
        <dbReference type="EMBL" id="URE26141.1"/>
    </source>
</evidence>
<evidence type="ECO:0000313" key="10">
    <source>
        <dbReference type="Proteomes" id="UP001055439"/>
    </source>
</evidence>
<name>A0A9E7H250_9LILI</name>
<protein>
    <submittedName>
        <fullName evidence="9">Polyphenol oxidase</fullName>
    </submittedName>
</protein>
<keyword evidence="5" id="KW-0560">Oxidoreductase</keyword>
<evidence type="ECO:0000256" key="4">
    <source>
        <dbReference type="ARBA" id="ARBA00022784"/>
    </source>
</evidence>
<evidence type="ECO:0000256" key="5">
    <source>
        <dbReference type="ARBA" id="ARBA00023002"/>
    </source>
</evidence>
<keyword evidence="4" id="KW-0883">Thioether bond</keyword>
<dbReference type="InterPro" id="IPR002227">
    <property type="entry name" value="Tyrosinase_Cu-bd"/>
</dbReference>
<dbReference type="OrthoDB" id="6132182at2759"/>
<dbReference type="InterPro" id="IPR050316">
    <property type="entry name" value="Tyrosinase/Hemocyanin"/>
</dbReference>
<evidence type="ECO:0000256" key="2">
    <source>
        <dbReference type="ARBA" id="ARBA00009928"/>
    </source>
</evidence>
<dbReference type="PROSITE" id="PS00497">
    <property type="entry name" value="TYROSINASE_1"/>
    <property type="match status" value="1"/>
</dbReference>
<keyword evidence="10" id="KW-1185">Reference proteome</keyword>
<keyword evidence="7" id="KW-1015">Disulfide bond</keyword>
<evidence type="ECO:0000259" key="8">
    <source>
        <dbReference type="PROSITE" id="PS00497"/>
    </source>
</evidence>
<evidence type="ECO:0000256" key="3">
    <source>
        <dbReference type="ARBA" id="ARBA00022723"/>
    </source>
</evidence>
<gene>
    <name evidence="9" type="ORF">MUK42_17799</name>
</gene>
<keyword evidence="6" id="KW-0186">Copper</keyword>
<comment type="cofactor">
    <cofactor evidence="1">
        <name>Cu(2+)</name>
        <dbReference type="ChEBI" id="CHEBI:29036"/>
    </cofactor>
</comment>
<dbReference type="PANTHER" id="PTHR11474">
    <property type="entry name" value="TYROSINASE FAMILY MEMBER"/>
    <property type="match status" value="1"/>
</dbReference>
<dbReference type="Pfam" id="PF12143">
    <property type="entry name" value="PPO1_KFDV"/>
    <property type="match status" value="1"/>
</dbReference>
<reference evidence="9" key="1">
    <citation type="submission" date="2022-05" db="EMBL/GenBank/DDBJ databases">
        <title>The Musa troglodytarum L. genome provides insights into the mechanism of non-climacteric behaviour and enrichment of carotenoids.</title>
        <authorList>
            <person name="Wang J."/>
        </authorList>
    </citation>
    <scope>NUCLEOTIDE SEQUENCE</scope>
    <source>
        <tissue evidence="9">Leaf</tissue>
    </source>
</reference>
<accession>A0A9E7H250</accession>
<feature type="domain" description="Tyrosinase copper-binding" evidence="8">
    <location>
        <begin position="193"/>
        <end position="210"/>
    </location>
</feature>
<organism evidence="9 10">
    <name type="scientific">Musa troglodytarum</name>
    <name type="common">fe'i banana</name>
    <dbReference type="NCBI Taxonomy" id="320322"/>
    <lineage>
        <taxon>Eukaryota</taxon>
        <taxon>Viridiplantae</taxon>
        <taxon>Streptophyta</taxon>
        <taxon>Embryophyta</taxon>
        <taxon>Tracheophyta</taxon>
        <taxon>Spermatophyta</taxon>
        <taxon>Magnoliopsida</taxon>
        <taxon>Liliopsida</taxon>
        <taxon>Zingiberales</taxon>
        <taxon>Musaceae</taxon>
        <taxon>Musa</taxon>
    </lineage>
</organism>
<dbReference type="Pfam" id="PF00264">
    <property type="entry name" value="Tyrosinase"/>
    <property type="match status" value="1"/>
</dbReference>
<dbReference type="InterPro" id="IPR022740">
    <property type="entry name" value="Polyphenol_oxidase_C"/>
</dbReference>
<keyword evidence="3" id="KW-0479">Metal-binding</keyword>
<evidence type="ECO:0000256" key="6">
    <source>
        <dbReference type="ARBA" id="ARBA00023008"/>
    </source>
</evidence>
<dbReference type="Proteomes" id="UP001055439">
    <property type="component" value="Chromosome 8"/>
</dbReference>
<dbReference type="InterPro" id="IPR008922">
    <property type="entry name" value="Di-copper_centre_dom_sf"/>
</dbReference>
<dbReference type="PANTHER" id="PTHR11474:SF76">
    <property type="entry name" value="SHKT DOMAIN-CONTAINING PROTEIN"/>
    <property type="match status" value="1"/>
</dbReference>
<dbReference type="GO" id="GO:0046872">
    <property type="term" value="F:metal ion binding"/>
    <property type="evidence" value="ECO:0007669"/>
    <property type="project" value="UniProtKB-KW"/>
</dbReference>
<dbReference type="InterPro" id="IPR022739">
    <property type="entry name" value="Polyphenol_oxidase_cen"/>
</dbReference>
<proteinExistence type="inferred from homology"/>
<dbReference type="SUPFAM" id="SSF48056">
    <property type="entry name" value="Di-copper centre-containing domain"/>
    <property type="match status" value="1"/>
</dbReference>
<dbReference type="Pfam" id="PF12142">
    <property type="entry name" value="PPO1_DWL"/>
    <property type="match status" value="1"/>
</dbReference>